<evidence type="ECO:0000313" key="10">
    <source>
        <dbReference type="EMBL" id="MBB5019557.1"/>
    </source>
</evidence>
<dbReference type="Pfam" id="PF07977">
    <property type="entry name" value="FabA"/>
    <property type="match status" value="1"/>
</dbReference>
<dbReference type="PANTHER" id="PTHR30272">
    <property type="entry name" value="3-HYDROXYACYL-[ACYL-CARRIER-PROTEIN] DEHYDRATASE"/>
    <property type="match status" value="1"/>
</dbReference>
<dbReference type="SUPFAM" id="SSF54637">
    <property type="entry name" value="Thioesterase/thiol ester dehydrase-isomerase"/>
    <property type="match status" value="1"/>
</dbReference>
<reference evidence="10 11" key="1">
    <citation type="submission" date="2020-08" db="EMBL/GenBank/DDBJ databases">
        <title>Genomic Encyclopedia of Type Strains, Phase IV (KMG-IV): sequencing the most valuable type-strain genomes for metagenomic binning, comparative biology and taxonomic classification.</title>
        <authorList>
            <person name="Goeker M."/>
        </authorList>
    </citation>
    <scope>NUCLEOTIDE SEQUENCE [LARGE SCALE GENOMIC DNA]</scope>
    <source>
        <strain evidence="10 11">DSM 27165</strain>
    </source>
</reference>
<evidence type="ECO:0000256" key="1">
    <source>
        <dbReference type="ARBA" id="ARBA00004496"/>
    </source>
</evidence>
<comment type="function">
    <text evidence="8 9">Involved in unsaturated fatty acids biosynthesis. Catalyzes the dehydration of short chain beta-hydroxyacyl-ACPs and long chain saturated and unsaturated beta-hydroxyacyl-ACPs.</text>
</comment>
<dbReference type="NCBIfam" id="NF000582">
    <property type="entry name" value="PRK00006.1"/>
    <property type="match status" value="1"/>
</dbReference>
<keyword evidence="11" id="KW-1185">Reference proteome</keyword>
<dbReference type="CDD" id="cd01288">
    <property type="entry name" value="FabZ"/>
    <property type="match status" value="1"/>
</dbReference>
<evidence type="ECO:0000256" key="7">
    <source>
        <dbReference type="ARBA" id="ARBA00023239"/>
    </source>
</evidence>
<name>A0A840MR29_9PROT</name>
<dbReference type="FunFam" id="3.10.129.10:FF:000001">
    <property type="entry name" value="3-hydroxyacyl-[acyl-carrier-protein] dehydratase FabZ"/>
    <property type="match status" value="1"/>
</dbReference>
<dbReference type="EMBL" id="JACHHY010000018">
    <property type="protein sequence ID" value="MBB5019557.1"/>
    <property type="molecule type" value="Genomic_DNA"/>
</dbReference>
<evidence type="ECO:0000256" key="3">
    <source>
        <dbReference type="ARBA" id="ARBA00022490"/>
    </source>
</evidence>
<dbReference type="Gene3D" id="3.10.129.10">
    <property type="entry name" value="Hotdog Thioesterase"/>
    <property type="match status" value="1"/>
</dbReference>
<comment type="subcellular location">
    <subcellularLocation>
        <location evidence="1 9">Cytoplasm</location>
    </subcellularLocation>
</comment>
<dbReference type="GO" id="GO:0006633">
    <property type="term" value="P:fatty acid biosynthetic process"/>
    <property type="evidence" value="ECO:0007669"/>
    <property type="project" value="UniProtKB-UniRule"/>
</dbReference>
<dbReference type="Proteomes" id="UP000575898">
    <property type="component" value="Unassembled WGS sequence"/>
</dbReference>
<dbReference type="InterPro" id="IPR010084">
    <property type="entry name" value="FabZ"/>
</dbReference>
<evidence type="ECO:0000256" key="6">
    <source>
        <dbReference type="ARBA" id="ARBA00023098"/>
    </source>
</evidence>
<dbReference type="AlphaFoldDB" id="A0A840MR29"/>
<dbReference type="InterPro" id="IPR013114">
    <property type="entry name" value="FabA_FabZ"/>
</dbReference>
<dbReference type="NCBIfam" id="TIGR01750">
    <property type="entry name" value="fabZ"/>
    <property type="match status" value="1"/>
</dbReference>
<keyword evidence="4 9" id="KW-0444">Lipid biosynthesis</keyword>
<dbReference type="GO" id="GO:0009245">
    <property type="term" value="P:lipid A biosynthetic process"/>
    <property type="evidence" value="ECO:0007669"/>
    <property type="project" value="UniProtKB-UniRule"/>
</dbReference>
<dbReference type="GO" id="GO:0019171">
    <property type="term" value="F:(3R)-hydroxyacyl-[acyl-carrier-protein] dehydratase activity"/>
    <property type="evidence" value="ECO:0007669"/>
    <property type="project" value="UniProtKB-EC"/>
</dbReference>
<proteinExistence type="inferred from homology"/>
<dbReference type="GO" id="GO:0016020">
    <property type="term" value="C:membrane"/>
    <property type="evidence" value="ECO:0007669"/>
    <property type="project" value="GOC"/>
</dbReference>
<comment type="caution">
    <text evidence="10">The sequence shown here is derived from an EMBL/GenBank/DDBJ whole genome shotgun (WGS) entry which is preliminary data.</text>
</comment>
<evidence type="ECO:0000256" key="9">
    <source>
        <dbReference type="HAMAP-Rule" id="MF_00406"/>
    </source>
</evidence>
<comment type="similarity">
    <text evidence="2 9">Belongs to the thioester dehydratase family. FabZ subfamily.</text>
</comment>
<organism evidence="10 11">
    <name type="scientific">Chitinivorax tropicus</name>
    <dbReference type="NCBI Taxonomy" id="714531"/>
    <lineage>
        <taxon>Bacteria</taxon>
        <taxon>Pseudomonadati</taxon>
        <taxon>Pseudomonadota</taxon>
        <taxon>Betaproteobacteria</taxon>
        <taxon>Chitinivorax</taxon>
    </lineage>
</organism>
<dbReference type="PANTHER" id="PTHR30272:SF1">
    <property type="entry name" value="3-HYDROXYACYL-[ACYL-CARRIER-PROTEIN] DEHYDRATASE"/>
    <property type="match status" value="1"/>
</dbReference>
<comment type="catalytic activity">
    <reaction evidence="9">
        <text>a (3R)-hydroxyacyl-[ACP] = a (2E)-enoyl-[ACP] + H2O</text>
        <dbReference type="Rhea" id="RHEA:13097"/>
        <dbReference type="Rhea" id="RHEA-COMP:9925"/>
        <dbReference type="Rhea" id="RHEA-COMP:9945"/>
        <dbReference type="ChEBI" id="CHEBI:15377"/>
        <dbReference type="ChEBI" id="CHEBI:78784"/>
        <dbReference type="ChEBI" id="CHEBI:78827"/>
        <dbReference type="EC" id="4.2.1.59"/>
    </reaction>
</comment>
<dbReference type="RefSeq" id="WP_184040617.1">
    <property type="nucleotide sequence ID" value="NZ_JACHHY010000018.1"/>
</dbReference>
<keyword evidence="5 9" id="KW-0441">Lipid A biosynthesis</keyword>
<sequence>MSSMDINQIMKALPHRYPFLLVDRVLECEPGKKVIALKNVTINEPFFTGHFPELPVMPGVLIIEAMAQAAGLLAYQTVGEERQRNTIYYFAGIDNARFKVPVSAGDQLIFEVELVRQARGIWKFTAKAKVGDQLAAEADIMVAGREVC</sequence>
<dbReference type="InterPro" id="IPR029069">
    <property type="entry name" value="HotDog_dom_sf"/>
</dbReference>
<protein>
    <recommendedName>
        <fullName evidence="9">3-hydroxyacyl-[acyl-carrier-protein] dehydratase FabZ</fullName>
        <ecNumber evidence="9">4.2.1.59</ecNumber>
    </recommendedName>
    <alternativeName>
        <fullName evidence="9">(3R)-hydroxymyristoyl-[acyl-carrier-protein] dehydratase</fullName>
        <shortName evidence="9">(3R)-hydroxymyristoyl-ACP dehydrase</shortName>
    </alternativeName>
    <alternativeName>
        <fullName evidence="9">Beta-hydroxyacyl-ACP dehydratase</fullName>
    </alternativeName>
</protein>
<evidence type="ECO:0000256" key="5">
    <source>
        <dbReference type="ARBA" id="ARBA00022556"/>
    </source>
</evidence>
<keyword evidence="3 9" id="KW-0963">Cytoplasm</keyword>
<evidence type="ECO:0000313" key="11">
    <source>
        <dbReference type="Proteomes" id="UP000575898"/>
    </source>
</evidence>
<dbReference type="GO" id="GO:0005737">
    <property type="term" value="C:cytoplasm"/>
    <property type="evidence" value="ECO:0007669"/>
    <property type="project" value="UniProtKB-SubCell"/>
</dbReference>
<accession>A0A840MR29</accession>
<feature type="active site" evidence="9">
    <location>
        <position position="50"/>
    </location>
</feature>
<evidence type="ECO:0000256" key="8">
    <source>
        <dbReference type="ARBA" id="ARBA00025049"/>
    </source>
</evidence>
<evidence type="ECO:0000256" key="2">
    <source>
        <dbReference type="ARBA" id="ARBA00009174"/>
    </source>
</evidence>
<keyword evidence="6 9" id="KW-0443">Lipid metabolism</keyword>
<dbReference type="EC" id="4.2.1.59" evidence="9"/>
<evidence type="ECO:0000256" key="4">
    <source>
        <dbReference type="ARBA" id="ARBA00022516"/>
    </source>
</evidence>
<keyword evidence="7 9" id="KW-0456">Lyase</keyword>
<dbReference type="HAMAP" id="MF_00406">
    <property type="entry name" value="FabZ"/>
    <property type="match status" value="1"/>
</dbReference>
<gene>
    <name evidence="9" type="primary">fabZ</name>
    <name evidence="10" type="ORF">HNQ59_002859</name>
</gene>